<comment type="caution">
    <text evidence="2">Lacks conserved residue(s) required for the propagation of feature annotation.</text>
</comment>
<name>A0A545TCA6_9GAMM</name>
<evidence type="ECO:0000259" key="3">
    <source>
        <dbReference type="Pfam" id="PF04453"/>
    </source>
</evidence>
<feature type="domain" description="LptD C-terminal" evidence="3">
    <location>
        <begin position="362"/>
        <end position="723"/>
    </location>
</feature>
<dbReference type="PANTHER" id="PTHR30189">
    <property type="entry name" value="LPS-ASSEMBLY PROTEIN"/>
    <property type="match status" value="1"/>
</dbReference>
<dbReference type="Proteomes" id="UP000317839">
    <property type="component" value="Unassembled WGS sequence"/>
</dbReference>
<protein>
    <recommendedName>
        <fullName evidence="2">LPS-assembly protein LptD</fullName>
    </recommendedName>
</protein>
<dbReference type="PANTHER" id="PTHR30189:SF1">
    <property type="entry name" value="LPS-ASSEMBLY PROTEIN LPTD"/>
    <property type="match status" value="1"/>
</dbReference>
<dbReference type="InterPro" id="IPR050218">
    <property type="entry name" value="LptD"/>
</dbReference>
<gene>
    <name evidence="2" type="primary">lptD</name>
    <name evidence="4" type="ORF">FLL45_07790</name>
</gene>
<comment type="subcellular location">
    <subcellularLocation>
        <location evidence="2">Cell outer membrane</location>
    </subcellularLocation>
</comment>
<evidence type="ECO:0000256" key="1">
    <source>
        <dbReference type="ARBA" id="ARBA00023237"/>
    </source>
</evidence>
<dbReference type="RefSeq" id="WP_142941471.1">
    <property type="nucleotide sequence ID" value="NZ_VIKR01000002.1"/>
</dbReference>
<dbReference type="GO" id="GO:0043165">
    <property type="term" value="P:Gram-negative-bacterium-type cell outer membrane assembly"/>
    <property type="evidence" value="ECO:0007669"/>
    <property type="project" value="UniProtKB-UniRule"/>
</dbReference>
<comment type="similarity">
    <text evidence="2">Belongs to the LptD family.</text>
</comment>
<evidence type="ECO:0000313" key="4">
    <source>
        <dbReference type="EMBL" id="TQV74853.1"/>
    </source>
</evidence>
<evidence type="ECO:0000313" key="5">
    <source>
        <dbReference type="Proteomes" id="UP000317839"/>
    </source>
</evidence>
<keyword evidence="5" id="KW-1185">Reference proteome</keyword>
<evidence type="ECO:0000256" key="2">
    <source>
        <dbReference type="HAMAP-Rule" id="MF_01411"/>
    </source>
</evidence>
<dbReference type="EMBL" id="VIKR01000002">
    <property type="protein sequence ID" value="TQV74853.1"/>
    <property type="molecule type" value="Genomic_DNA"/>
</dbReference>
<dbReference type="OrthoDB" id="9760225at2"/>
<comment type="subunit">
    <text evidence="2">Component of the lipopolysaccharide transport and assembly complex. Interacts with LptE and LptA.</text>
</comment>
<keyword evidence="2" id="KW-0732">Signal</keyword>
<sequence length="818" mass="92913">MPKQAITASIPYRLKPFVLPLVSAAVLVVFCTPTVSLAQEQEVAEEKSGLTSQAQLEALFKSRMPLVNGQPDLKLLSLCPGAGNLSRQERQLVSKAVLSSSTADQQVQMLADSVPTNSDETTHLLGNVSIRDLDSLLRAQEIRINHLTDELYAGGGVSLESENAFFSAESLQRMQSSEQVDLQQARFYIFSNNANGTAESINVNQDDTIDFNDLAFTTCPVGEESWQIKSSEMAIDPESGYGTSYHTVIEVGDVPVFYLPYLSFPIDNRRKSGVLMPIIKHGSEEGLDLALPIYWNIAPQSDATITPRVIENRGNQLATEIRYLSDLGLTQVDIQWMPSDDLLQSKLDNPLPGVTLDATSDERWFGAISNVTNINNNWRANLKASRVSDSDYFRDFGSGIESSNASRLTSELNLYYQDDIWQMRWFALGHQSLIGIDYYRYLPSWEAYADYTDQLGFRWQWESQLTRFEHNNQNQLEGRRYHIAPTVSYPLTASWGFVTPKLSYQLTQFTQKSQLTEQEADFSRELPVFSLDGGLYFDRQFSWGEEPFNHSVEPRIFYTYIPFEDQSQINNFDTGVTDLSFAQLWRENRFHGIDRIGDADQLSIALGNRLVSLESGRELIHLQVGKTVYFQDRQVQLDTSPAATRSESPWLAQVDFELSDSLTLSGFIEWDEEQKVTNRAESRINFEPRENHIVNLSHRYRNIVGQEVEELDFSFAWSIDERWRMVGRWYSDLETGDTIEALAGIEYESCCWAVRLVGQRYLNTQLDALGVPIFQQDSYNDGIYFQFVFKGLGAAGQSNLDRLLTTSINGYRDPYKID</sequence>
<dbReference type="GO" id="GO:1990351">
    <property type="term" value="C:transporter complex"/>
    <property type="evidence" value="ECO:0007669"/>
    <property type="project" value="TreeGrafter"/>
</dbReference>
<keyword evidence="1 2" id="KW-0998">Cell outer membrane</keyword>
<reference evidence="4 5" key="1">
    <citation type="submission" date="2019-06" db="EMBL/GenBank/DDBJ databases">
        <title>Draft genome of Aliikangiella marina GYP-15.</title>
        <authorList>
            <person name="Wang G."/>
        </authorList>
    </citation>
    <scope>NUCLEOTIDE SEQUENCE [LARGE SCALE GENOMIC DNA]</scope>
    <source>
        <strain evidence="4 5">GYP-15</strain>
    </source>
</reference>
<dbReference type="InterPro" id="IPR007543">
    <property type="entry name" value="LptD_C"/>
</dbReference>
<proteinExistence type="inferred from homology"/>
<dbReference type="GO" id="GO:0015920">
    <property type="term" value="P:lipopolysaccharide transport"/>
    <property type="evidence" value="ECO:0007669"/>
    <property type="project" value="InterPro"/>
</dbReference>
<dbReference type="HAMAP" id="MF_01411">
    <property type="entry name" value="LPS_assembly_LptD"/>
    <property type="match status" value="1"/>
</dbReference>
<dbReference type="AlphaFoldDB" id="A0A545TCA6"/>
<organism evidence="4 5">
    <name type="scientific">Aliikangiella marina</name>
    <dbReference type="NCBI Taxonomy" id="1712262"/>
    <lineage>
        <taxon>Bacteria</taxon>
        <taxon>Pseudomonadati</taxon>
        <taxon>Pseudomonadota</taxon>
        <taxon>Gammaproteobacteria</taxon>
        <taxon>Oceanospirillales</taxon>
        <taxon>Pleioneaceae</taxon>
        <taxon>Aliikangiella</taxon>
    </lineage>
</organism>
<dbReference type="Pfam" id="PF04453">
    <property type="entry name" value="LptD"/>
    <property type="match status" value="1"/>
</dbReference>
<comment type="function">
    <text evidence="2">Together with LptE, is involved in the assembly of lipopolysaccharide (LPS) at the surface of the outer membrane.</text>
</comment>
<keyword evidence="2" id="KW-0472">Membrane</keyword>
<accession>A0A545TCA6</accession>
<comment type="caution">
    <text evidence="4">The sequence shown here is derived from an EMBL/GenBank/DDBJ whole genome shotgun (WGS) entry which is preliminary data.</text>
</comment>
<dbReference type="GO" id="GO:0009279">
    <property type="term" value="C:cell outer membrane"/>
    <property type="evidence" value="ECO:0007669"/>
    <property type="project" value="UniProtKB-SubCell"/>
</dbReference>
<dbReference type="InterPro" id="IPR020889">
    <property type="entry name" value="LipoPS_assembly_LptD"/>
</dbReference>